<dbReference type="PANTHER" id="PTHR46333:SF2">
    <property type="entry name" value="CYTOKINESIS PROTEIN 3"/>
    <property type="match status" value="1"/>
</dbReference>
<dbReference type="InterPro" id="IPR052557">
    <property type="entry name" value="CAP/Cytokinesis_protein"/>
</dbReference>
<dbReference type="Gene3D" id="2.30.30.40">
    <property type="entry name" value="SH3 Domains"/>
    <property type="match status" value="1"/>
</dbReference>
<feature type="compositionally biased region" description="Low complexity" evidence="3">
    <location>
        <begin position="666"/>
        <end position="677"/>
    </location>
</feature>
<feature type="region of interest" description="Disordered" evidence="3">
    <location>
        <begin position="80"/>
        <end position="344"/>
    </location>
</feature>
<protein>
    <recommendedName>
        <fullName evidence="4">SH3 domain-containing protein</fullName>
    </recommendedName>
</protein>
<dbReference type="InterPro" id="IPR001452">
    <property type="entry name" value="SH3_domain"/>
</dbReference>
<dbReference type="InterPro" id="IPR038765">
    <property type="entry name" value="Papain-like_cys_pep_sf"/>
</dbReference>
<dbReference type="GO" id="GO:0110085">
    <property type="term" value="C:mitotic actomyosin contractile ring"/>
    <property type="evidence" value="ECO:0007669"/>
    <property type="project" value="TreeGrafter"/>
</dbReference>
<feature type="region of interest" description="Disordered" evidence="3">
    <location>
        <begin position="666"/>
        <end position="708"/>
    </location>
</feature>
<dbReference type="SMART" id="SM00460">
    <property type="entry name" value="TGc"/>
    <property type="match status" value="1"/>
</dbReference>
<organism evidence="5 6">
    <name type="scientific">Acrodontium crateriforme</name>
    <dbReference type="NCBI Taxonomy" id="150365"/>
    <lineage>
        <taxon>Eukaryota</taxon>
        <taxon>Fungi</taxon>
        <taxon>Dikarya</taxon>
        <taxon>Ascomycota</taxon>
        <taxon>Pezizomycotina</taxon>
        <taxon>Dothideomycetes</taxon>
        <taxon>Dothideomycetidae</taxon>
        <taxon>Mycosphaerellales</taxon>
        <taxon>Teratosphaeriaceae</taxon>
        <taxon>Acrodontium</taxon>
    </lineage>
</organism>
<dbReference type="PANTHER" id="PTHR46333">
    <property type="entry name" value="CYTOKINESIS PROTEIN 3"/>
    <property type="match status" value="1"/>
</dbReference>
<accession>A0AAQ3LYP1</accession>
<dbReference type="InterPro" id="IPR035553">
    <property type="entry name" value="Cyk3_SH3"/>
</dbReference>
<feature type="compositionally biased region" description="Polar residues" evidence="3">
    <location>
        <begin position="82"/>
        <end position="98"/>
    </location>
</feature>
<keyword evidence="1 2" id="KW-0728">SH3 domain</keyword>
<evidence type="ECO:0000313" key="6">
    <source>
        <dbReference type="Proteomes" id="UP001303373"/>
    </source>
</evidence>
<evidence type="ECO:0000313" key="5">
    <source>
        <dbReference type="EMBL" id="WPG98413.1"/>
    </source>
</evidence>
<feature type="compositionally biased region" description="Polar residues" evidence="3">
    <location>
        <begin position="175"/>
        <end position="184"/>
    </location>
</feature>
<dbReference type="CDD" id="cd11889">
    <property type="entry name" value="SH3_Cyk3p-like"/>
    <property type="match status" value="1"/>
</dbReference>
<feature type="compositionally biased region" description="Polar residues" evidence="3">
    <location>
        <begin position="482"/>
        <end position="500"/>
    </location>
</feature>
<reference evidence="5 6" key="1">
    <citation type="submission" date="2023-11" db="EMBL/GenBank/DDBJ databases">
        <title>An acidophilic fungus is an integral part of prey digestion in a carnivorous sundew plant.</title>
        <authorList>
            <person name="Tsai I.J."/>
        </authorList>
    </citation>
    <scope>NUCLEOTIDE SEQUENCE [LARGE SCALE GENOMIC DNA]</scope>
    <source>
        <strain evidence="5">169a</strain>
    </source>
</reference>
<feature type="compositionally biased region" description="Low complexity" evidence="3">
    <location>
        <begin position="1192"/>
        <end position="1218"/>
    </location>
</feature>
<feature type="region of interest" description="Disordered" evidence="3">
    <location>
        <begin position="391"/>
        <end position="442"/>
    </location>
</feature>
<feature type="compositionally biased region" description="Basic and acidic residues" evidence="3">
    <location>
        <begin position="110"/>
        <end position="128"/>
    </location>
</feature>
<dbReference type="SMART" id="SM00326">
    <property type="entry name" value="SH3"/>
    <property type="match status" value="1"/>
</dbReference>
<dbReference type="Pfam" id="PF07653">
    <property type="entry name" value="SH3_2"/>
    <property type="match status" value="1"/>
</dbReference>
<evidence type="ECO:0000256" key="1">
    <source>
        <dbReference type="ARBA" id="ARBA00022443"/>
    </source>
</evidence>
<dbReference type="Pfam" id="PF24584">
    <property type="entry name" value="Ig_CYK3_C"/>
    <property type="match status" value="2"/>
</dbReference>
<dbReference type="Gene3D" id="3.10.620.30">
    <property type="match status" value="1"/>
</dbReference>
<proteinExistence type="predicted"/>
<feature type="region of interest" description="Disordered" evidence="3">
    <location>
        <begin position="1170"/>
        <end position="1269"/>
    </location>
</feature>
<feature type="compositionally biased region" description="Polar residues" evidence="3">
    <location>
        <begin position="587"/>
        <end position="607"/>
    </location>
</feature>
<evidence type="ECO:0000256" key="2">
    <source>
        <dbReference type="PROSITE-ProRule" id="PRU00192"/>
    </source>
</evidence>
<feature type="domain" description="SH3" evidence="4">
    <location>
        <begin position="10"/>
        <end position="72"/>
    </location>
</feature>
<dbReference type="PROSITE" id="PS50002">
    <property type="entry name" value="SH3"/>
    <property type="match status" value="1"/>
</dbReference>
<feature type="compositionally biased region" description="Polar residues" evidence="3">
    <location>
        <begin position="1170"/>
        <end position="1182"/>
    </location>
</feature>
<feature type="region of interest" description="Disordered" evidence="3">
    <location>
        <begin position="454"/>
        <end position="519"/>
    </location>
</feature>
<dbReference type="SUPFAM" id="SSF50044">
    <property type="entry name" value="SH3-domain"/>
    <property type="match status" value="1"/>
</dbReference>
<dbReference type="InterPro" id="IPR002931">
    <property type="entry name" value="Transglutaminase-like"/>
</dbReference>
<feature type="compositionally biased region" description="Polar residues" evidence="3">
    <location>
        <begin position="685"/>
        <end position="695"/>
    </location>
</feature>
<feature type="compositionally biased region" description="Polar residues" evidence="3">
    <location>
        <begin position="619"/>
        <end position="638"/>
    </location>
</feature>
<dbReference type="EMBL" id="CP138581">
    <property type="protein sequence ID" value="WPG98413.1"/>
    <property type="molecule type" value="Genomic_DNA"/>
</dbReference>
<sequence length="1306" mass="143618">MGGSEDFPPRFPCWCRATYSWGGETKKDLGFIEGDLIEALNAGDGSWWMGRLRRDPRAIGLFPSNFVKVLDESFQPTAIHRASSQRPTDQQLSMNRNGGTFRKPFQAYDVDPRTGKVTPREATPETEKKKSKFRPYSSMKTAQAPGTVKHKKSFTGEPVDTGPRIPQPLPRGGSLTPSPARQTFPTRPSASPSPTPRYGQIGNSPNFRAPSPQQEDRAPSPALRPRSPLPSPHYDVAFSRPMHQATPNPGYHQMQYHSRAPSPAPPRDYQYYSRSPSPGAYEDDMHDAAPPPPPPAHRVAYQPSRCPSPQPGMYQQDDWNRHGSTTPIPHSPAAGKTPSPLRDAMNDVMTSLDDMGMYHNGAQHEDEIPEPDRYETNSVWSPDAFELVRKKSQQQHQRAHSAIGLNSHLNYPNEPQQRHSEYDDLDSGLPNIPPSTNKPSHLGSYVTRMEHQLRHAHSASVVQDQVHPHPPPRASQFAHARPTTSENNSNDEATYSKSNVSSQQSQQHPRHRNSVLNRTYTTKTNVTNSTESSSATQSSNSTALTSHSIMSGYSAGGFSATSAGSLARHKFGMGSRRGHARAMSAFETRSTGDINSSARSMAASETSGGSGPSYHESHASWNQKSVTPTPDWNTNPVESNGLLGGLGSPRPAKKSSFFKKMIESAKTTARTGAATARSRAESRPGSRSGSPTKSMMSEVPTGISGGTRPTSAYGASAAKEMGTGNPNGSEWMQVRRDINRSNSLSRKERDERIERCEIMDKLALRAVDLLHEMAEGDESLDGLPIAEPCDFQTSNMALVDKSTRFIQSVPPMTGPSMLAQSYVCRPYRNDVQRLRAIFTWVAERITWEEDYEGQGHPDTKRVIQTRRGSTQEIAALVRDMCNAMGLHAEVVRGYLKSPGEFLDLDTIAHANHWWNAVIIEGEWRIMDCSLANPSNPSRSKYSSASSQAAEPWYFLARPMEICYTHIPLLPEQQHIVPPVEHEILIALPCACPPYFRNNVELIDYDTGLLHLENLEMSHVHVNVPEDVECFAETEARALAQDVDGDFFETGDVVRKRALVQPEWVGGHKRYAIKALLPGDEGAGVLKIYAGKRGLMHSNKDNPHALAVALSLSHSGPNPPYEFLTRHPTPHAQRHDLYVAQPQCAKLLINNTFVFCVRQHPSSLSRFTPDTWGSTMATGGRPTSPNPMIRPGSAMSMVSASVSQSGSQYSDTSSSASGANGQGMTAAQQKPAKLAIQTPSQKIIRLTRKTEYASRPGSSGGASGADEEGLTTSWETVVKISERGVWRGLVLADRSARWCVFAEWECV</sequence>
<keyword evidence="6" id="KW-1185">Reference proteome</keyword>
<name>A0AAQ3LYP1_9PEZI</name>
<dbReference type="Pfam" id="PF01841">
    <property type="entry name" value="Transglut_core"/>
    <property type="match status" value="1"/>
</dbReference>
<dbReference type="InterPro" id="IPR056409">
    <property type="entry name" value="Ig_CYK3_C"/>
</dbReference>
<dbReference type="InterPro" id="IPR036028">
    <property type="entry name" value="SH3-like_dom_sf"/>
</dbReference>
<gene>
    <name evidence="5" type="ORF">R9X50_00120300</name>
</gene>
<evidence type="ECO:0000256" key="3">
    <source>
        <dbReference type="SAM" id="MobiDB-lite"/>
    </source>
</evidence>
<dbReference type="FunFam" id="2.30.30.40:FF:000168">
    <property type="entry name" value="SH3 domain protein (Cyk3)"/>
    <property type="match status" value="1"/>
</dbReference>
<dbReference type="SUPFAM" id="SSF54001">
    <property type="entry name" value="Cysteine proteinases"/>
    <property type="match status" value="1"/>
</dbReference>
<dbReference type="Proteomes" id="UP001303373">
    <property type="component" value="Chromosome 2"/>
</dbReference>
<feature type="region of interest" description="Disordered" evidence="3">
    <location>
        <begin position="586"/>
        <end position="652"/>
    </location>
</feature>
<dbReference type="FunFam" id="3.10.620.30:FF:000005">
    <property type="entry name" value="SH3 domain protein (Cyk3), putative"/>
    <property type="match status" value="1"/>
</dbReference>
<dbReference type="GO" id="GO:0140278">
    <property type="term" value="P:mitotic division septum assembly"/>
    <property type="evidence" value="ECO:0007669"/>
    <property type="project" value="TreeGrafter"/>
</dbReference>
<evidence type="ECO:0000259" key="4">
    <source>
        <dbReference type="PROSITE" id="PS50002"/>
    </source>
</evidence>